<name>A0A343UQA2_9CUCU</name>
<dbReference type="RefSeq" id="YP_009470462.1">
    <property type="nucleotide sequence ID" value="NC_037218.1"/>
</dbReference>
<comment type="subcellular location">
    <subcellularLocation>
        <location evidence="1 12">Mitochondrion membrane</location>
        <topology evidence="1 12">Single-pass membrane protein</topology>
    </subcellularLocation>
</comment>
<keyword evidence="11 13" id="KW-0472">Membrane</keyword>
<dbReference type="CTD" id="4509"/>
<protein>
    <recommendedName>
        <fullName evidence="12">ATP synthase complex subunit 8</fullName>
    </recommendedName>
</protein>
<evidence type="ECO:0000256" key="12">
    <source>
        <dbReference type="RuleBase" id="RU003661"/>
    </source>
</evidence>
<organism evidence="14">
    <name type="scientific">Rhadinosa nigrocyanea</name>
    <dbReference type="NCBI Taxonomy" id="2093842"/>
    <lineage>
        <taxon>Eukaryota</taxon>
        <taxon>Metazoa</taxon>
        <taxon>Ecdysozoa</taxon>
        <taxon>Arthropoda</taxon>
        <taxon>Hexapoda</taxon>
        <taxon>Insecta</taxon>
        <taxon>Pterygota</taxon>
        <taxon>Neoptera</taxon>
        <taxon>Endopterygota</taxon>
        <taxon>Coleoptera</taxon>
        <taxon>Polyphaga</taxon>
        <taxon>Cucujiformia</taxon>
        <taxon>Chrysomeloidea</taxon>
        <taxon>Chrysomelidae</taxon>
        <taxon>Cassidinae</taxon>
        <taxon>Rhadinosa</taxon>
    </lineage>
</organism>
<evidence type="ECO:0000313" key="14">
    <source>
        <dbReference type="EMBL" id="AVF96877.1"/>
    </source>
</evidence>
<keyword evidence="8 13" id="KW-1133">Transmembrane helix</keyword>
<evidence type="ECO:0000256" key="10">
    <source>
        <dbReference type="ARBA" id="ARBA00023128"/>
    </source>
</evidence>
<proteinExistence type="inferred from homology"/>
<evidence type="ECO:0000256" key="9">
    <source>
        <dbReference type="ARBA" id="ARBA00023065"/>
    </source>
</evidence>
<evidence type="ECO:0000256" key="11">
    <source>
        <dbReference type="ARBA" id="ARBA00023136"/>
    </source>
</evidence>
<geneLocation type="mitochondrion" evidence="14"/>
<evidence type="ECO:0000256" key="3">
    <source>
        <dbReference type="ARBA" id="ARBA00011291"/>
    </source>
</evidence>
<sequence length="50" mass="6018">MPQMAPMNWVTLLIYSIIMLLILNTMMYFVVQQMPQSSKKLNSLKINWKW</sequence>
<gene>
    <name evidence="14" type="primary">ATP8</name>
</gene>
<dbReference type="GO" id="GO:0015986">
    <property type="term" value="P:proton motive force-driven ATP synthesis"/>
    <property type="evidence" value="ECO:0007669"/>
    <property type="project" value="InterPro"/>
</dbReference>
<keyword evidence="5 12" id="KW-0138">CF(0)</keyword>
<accession>A0A343UQA2</accession>
<evidence type="ECO:0000256" key="4">
    <source>
        <dbReference type="ARBA" id="ARBA00022448"/>
    </source>
</evidence>
<evidence type="ECO:0000256" key="13">
    <source>
        <dbReference type="SAM" id="Phobius"/>
    </source>
</evidence>
<evidence type="ECO:0000256" key="5">
    <source>
        <dbReference type="ARBA" id="ARBA00022547"/>
    </source>
</evidence>
<dbReference type="GeneID" id="36278400"/>
<evidence type="ECO:0000256" key="7">
    <source>
        <dbReference type="ARBA" id="ARBA00022781"/>
    </source>
</evidence>
<evidence type="ECO:0000256" key="6">
    <source>
        <dbReference type="ARBA" id="ARBA00022692"/>
    </source>
</evidence>
<keyword evidence="10 12" id="KW-0496">Mitochondrion</keyword>
<keyword evidence="7 12" id="KW-0375">Hydrogen ion transport</keyword>
<dbReference type="GO" id="GO:0045259">
    <property type="term" value="C:proton-transporting ATP synthase complex"/>
    <property type="evidence" value="ECO:0007669"/>
    <property type="project" value="UniProtKB-KW"/>
</dbReference>
<keyword evidence="4 12" id="KW-0813">Transport</keyword>
<evidence type="ECO:0000256" key="8">
    <source>
        <dbReference type="ARBA" id="ARBA00022989"/>
    </source>
</evidence>
<dbReference type="InterPro" id="IPR001421">
    <property type="entry name" value="ATP8_metazoa"/>
</dbReference>
<comment type="similarity">
    <text evidence="2 12">Belongs to the ATPase protein 8 family.</text>
</comment>
<evidence type="ECO:0000256" key="1">
    <source>
        <dbReference type="ARBA" id="ARBA00004304"/>
    </source>
</evidence>
<reference evidence="14" key="1">
    <citation type="journal article" date="2017" name="Mitochondrial DNA Part B Resour">
        <title>Complete mitochondrial genome of a leaf-mining beetle, Rhadinosa nigrocyanea (Coleoptera: Hispidae).</title>
        <authorList>
            <person name="Dai X."/>
            <person name="Guo Q."/>
            <person name="Xu J."/>
        </authorList>
    </citation>
    <scope>NUCLEOTIDE SEQUENCE</scope>
</reference>
<keyword evidence="6 12" id="KW-0812">Transmembrane</keyword>
<dbReference type="AlphaFoldDB" id="A0A343UQA2"/>
<dbReference type="GO" id="GO:0015078">
    <property type="term" value="F:proton transmembrane transporter activity"/>
    <property type="evidence" value="ECO:0007669"/>
    <property type="project" value="InterPro"/>
</dbReference>
<dbReference type="GO" id="GO:0031966">
    <property type="term" value="C:mitochondrial membrane"/>
    <property type="evidence" value="ECO:0007669"/>
    <property type="project" value="UniProtKB-SubCell"/>
</dbReference>
<keyword evidence="9 12" id="KW-0406">Ion transport</keyword>
<feature type="transmembrane region" description="Helical" evidence="13">
    <location>
        <begin position="12"/>
        <end position="31"/>
    </location>
</feature>
<comment type="subunit">
    <text evidence="3">F-type ATPases have 2 components, CF(1) - the catalytic core - and CF(0) - the membrane proton channel.</text>
</comment>
<dbReference type="Pfam" id="PF00895">
    <property type="entry name" value="ATP-synt_8"/>
    <property type="match status" value="1"/>
</dbReference>
<dbReference type="EMBL" id="MF041978">
    <property type="protein sequence ID" value="AVF96877.1"/>
    <property type="molecule type" value="Genomic_DNA"/>
</dbReference>
<evidence type="ECO:0000256" key="2">
    <source>
        <dbReference type="ARBA" id="ARBA00008892"/>
    </source>
</evidence>